<name>A0A5P9Q8B8_9MICO</name>
<dbReference type="InterPro" id="IPR006464">
    <property type="entry name" value="AcTrfase_RimI/Ard1"/>
</dbReference>
<dbReference type="GO" id="GO:0005840">
    <property type="term" value="C:ribosome"/>
    <property type="evidence" value="ECO:0007669"/>
    <property type="project" value="UniProtKB-KW"/>
</dbReference>
<keyword evidence="3" id="KW-0687">Ribonucleoprotein</keyword>
<reference evidence="3 4" key="1">
    <citation type="submission" date="2019-10" db="EMBL/GenBank/DDBJ databases">
        <title>Genome sequence of Luteimicrobium xylanilyticum HY-24.</title>
        <authorList>
            <person name="Kim D.Y."/>
            <person name="Park H.-Y."/>
        </authorList>
    </citation>
    <scope>NUCLEOTIDE SEQUENCE [LARGE SCALE GENOMIC DNA]</scope>
    <source>
        <strain evidence="3 4">HY-24</strain>
    </source>
</reference>
<evidence type="ECO:0000313" key="3">
    <source>
        <dbReference type="EMBL" id="QFU97370.1"/>
    </source>
</evidence>
<dbReference type="EMBL" id="CP045529">
    <property type="protein sequence ID" value="QFU97370.1"/>
    <property type="molecule type" value="Genomic_DNA"/>
</dbReference>
<gene>
    <name evidence="3" type="primary">rimI</name>
    <name evidence="3" type="ORF">KDY119_00868</name>
</gene>
<dbReference type="OrthoDB" id="529907at2"/>
<accession>A0A5P9Q8B8</accession>
<keyword evidence="3" id="KW-0689">Ribosomal protein</keyword>
<dbReference type="RefSeq" id="WP_083891005.1">
    <property type="nucleotide sequence ID" value="NZ_BAABIH010000001.1"/>
</dbReference>
<dbReference type="InterPro" id="IPR016181">
    <property type="entry name" value="Acyl_CoA_acyltransferase"/>
</dbReference>
<feature type="domain" description="N-acetyltransferase" evidence="2">
    <location>
        <begin position="21"/>
        <end position="173"/>
    </location>
</feature>
<evidence type="ECO:0000313" key="4">
    <source>
        <dbReference type="Proteomes" id="UP000326702"/>
    </source>
</evidence>
<dbReference type="NCBIfam" id="TIGR01575">
    <property type="entry name" value="rimI"/>
    <property type="match status" value="1"/>
</dbReference>
<keyword evidence="4" id="KW-1185">Reference proteome</keyword>
<sequence length="178" mass="19619">MADTQTDTGATPPTDPGVVGTRIRPLRASDLRRVVQLEVELFGRGAWSYGIFAQELAALGRWYVAAEPVRIDAAGSQPLVGYAGLWFDGDVVQVMTIGVDERYQHHGIGSQLLEALIGRARELHAEAVLLEVRVDNEPALNLYAKYGFEQLGIRKRYYQPEDVDAYTMRLELGSADAA</sequence>
<evidence type="ECO:0000256" key="1">
    <source>
        <dbReference type="SAM" id="MobiDB-lite"/>
    </source>
</evidence>
<dbReference type="PANTHER" id="PTHR42919:SF40">
    <property type="entry name" value="FAMILY ACETYLTRANSFERASE, PUTATIVE-RELATED"/>
    <property type="match status" value="1"/>
</dbReference>
<dbReference type="PANTHER" id="PTHR42919">
    <property type="entry name" value="N-ALPHA-ACETYLTRANSFERASE"/>
    <property type="match status" value="1"/>
</dbReference>
<dbReference type="Gene3D" id="3.40.630.30">
    <property type="match status" value="1"/>
</dbReference>
<dbReference type="InterPro" id="IPR000182">
    <property type="entry name" value="GNAT_dom"/>
</dbReference>
<dbReference type="InterPro" id="IPR051556">
    <property type="entry name" value="N-term/lysine_N-AcTrnsfr"/>
</dbReference>
<dbReference type="CDD" id="cd04301">
    <property type="entry name" value="NAT_SF"/>
    <property type="match status" value="1"/>
</dbReference>
<dbReference type="AlphaFoldDB" id="A0A5P9Q8B8"/>
<dbReference type="GO" id="GO:0008999">
    <property type="term" value="F:protein-N-terminal-alanine acetyltransferase activity"/>
    <property type="evidence" value="ECO:0007669"/>
    <property type="project" value="UniProtKB-EC"/>
</dbReference>
<keyword evidence="3" id="KW-0808">Transferase</keyword>
<protein>
    <submittedName>
        <fullName evidence="3">[Ribosomal protein S18]-alanine N-acetyltransferase</fullName>
        <ecNumber evidence="3">2.3.1.266</ecNumber>
    </submittedName>
</protein>
<feature type="region of interest" description="Disordered" evidence="1">
    <location>
        <begin position="1"/>
        <end position="21"/>
    </location>
</feature>
<proteinExistence type="predicted"/>
<organism evidence="3 4">
    <name type="scientific">Luteimicrobium xylanilyticum</name>
    <dbReference type="NCBI Taxonomy" id="1133546"/>
    <lineage>
        <taxon>Bacteria</taxon>
        <taxon>Bacillati</taxon>
        <taxon>Actinomycetota</taxon>
        <taxon>Actinomycetes</taxon>
        <taxon>Micrococcales</taxon>
        <taxon>Luteimicrobium</taxon>
    </lineage>
</organism>
<dbReference type="Proteomes" id="UP000326702">
    <property type="component" value="Chromosome"/>
</dbReference>
<dbReference type="EC" id="2.3.1.266" evidence="3"/>
<dbReference type="Pfam" id="PF00583">
    <property type="entry name" value="Acetyltransf_1"/>
    <property type="match status" value="1"/>
</dbReference>
<dbReference type="KEGG" id="lxl:KDY119_00868"/>
<dbReference type="SUPFAM" id="SSF55729">
    <property type="entry name" value="Acyl-CoA N-acyltransferases (Nat)"/>
    <property type="match status" value="1"/>
</dbReference>
<keyword evidence="3" id="KW-0012">Acyltransferase</keyword>
<dbReference type="PROSITE" id="PS51186">
    <property type="entry name" value="GNAT"/>
    <property type="match status" value="1"/>
</dbReference>
<evidence type="ECO:0000259" key="2">
    <source>
        <dbReference type="PROSITE" id="PS51186"/>
    </source>
</evidence>